<sequence length="181" mass="20365">MKILAISGSARKVSTNTALLKAMRDIAPSSIEFTVFDQINNLPIFSPDNEGEKTPTVVEDFIKSVSDADGIIISSPEYIRCIPGGLKNAIDWMVSRTEIIDKPIILVHASSRGDDMLVSLRRVLSTVSSNFFEDLFLRFSLLSKSPEQIFEMLHTEEYKSQITPFLLSFVSEIQKYKDQLE</sequence>
<dbReference type="GO" id="GO:0010181">
    <property type="term" value="F:FMN binding"/>
    <property type="evidence" value="ECO:0007669"/>
    <property type="project" value="TreeGrafter"/>
</dbReference>
<dbReference type="InterPro" id="IPR005025">
    <property type="entry name" value="FMN_Rdtase-like_dom"/>
</dbReference>
<dbReference type="PANTHER" id="PTHR30543:SF21">
    <property type="entry name" value="NAD(P)H-DEPENDENT FMN REDUCTASE LOT6"/>
    <property type="match status" value="1"/>
</dbReference>
<protein>
    <submittedName>
        <fullName evidence="4">FMN reductase</fullName>
    </submittedName>
</protein>
<feature type="domain" description="NADPH-dependent FMN reductase-like" evidence="3">
    <location>
        <begin position="1"/>
        <end position="127"/>
    </location>
</feature>
<dbReference type="SUPFAM" id="SSF52218">
    <property type="entry name" value="Flavoproteins"/>
    <property type="match status" value="1"/>
</dbReference>
<keyword evidence="5" id="KW-1185">Reference proteome</keyword>
<dbReference type="GO" id="GO:0005829">
    <property type="term" value="C:cytosol"/>
    <property type="evidence" value="ECO:0007669"/>
    <property type="project" value="TreeGrafter"/>
</dbReference>
<proteinExistence type="predicted"/>
<name>A0A1V2US96_9GAMM</name>
<gene>
    <name evidence="4" type="ORF">AC058_15795</name>
</gene>
<dbReference type="Pfam" id="PF03358">
    <property type="entry name" value="FMN_red"/>
    <property type="match status" value="1"/>
</dbReference>
<dbReference type="InterPro" id="IPR050712">
    <property type="entry name" value="NAD(P)H-dep_reductase"/>
</dbReference>
<keyword evidence="2" id="KW-0285">Flavoprotein</keyword>
<dbReference type="InterPro" id="IPR029039">
    <property type="entry name" value="Flavoprotein-like_sf"/>
</dbReference>
<evidence type="ECO:0000259" key="3">
    <source>
        <dbReference type="Pfam" id="PF03358"/>
    </source>
</evidence>
<evidence type="ECO:0000313" key="5">
    <source>
        <dbReference type="Proteomes" id="UP000189376"/>
    </source>
</evidence>
<evidence type="ECO:0000256" key="1">
    <source>
        <dbReference type="ARBA" id="ARBA00001917"/>
    </source>
</evidence>
<dbReference type="PANTHER" id="PTHR30543">
    <property type="entry name" value="CHROMATE REDUCTASE"/>
    <property type="match status" value="1"/>
</dbReference>
<keyword evidence="2" id="KW-0288">FMN</keyword>
<dbReference type="Gene3D" id="3.40.50.360">
    <property type="match status" value="1"/>
</dbReference>
<dbReference type="EMBL" id="LFZS01000016">
    <property type="protein sequence ID" value="ONN52840.1"/>
    <property type="molecule type" value="Genomic_DNA"/>
</dbReference>
<dbReference type="AlphaFoldDB" id="A0A1V2US96"/>
<dbReference type="Proteomes" id="UP000189376">
    <property type="component" value="Unassembled WGS sequence"/>
</dbReference>
<comment type="cofactor">
    <cofactor evidence="1">
        <name>FMN</name>
        <dbReference type="ChEBI" id="CHEBI:58210"/>
    </cofactor>
</comment>
<reference evidence="4 5" key="1">
    <citation type="submission" date="2015-07" db="EMBL/GenBank/DDBJ databases">
        <title>Acinetobacter yuneri, a novel member of Acinetobacter calcoaceticus-Acinetobacter baumannii complex isolated from clinical specimen.</title>
        <authorList>
            <person name="Yu Y."/>
        </authorList>
    </citation>
    <scope>NUCLEOTIDE SEQUENCE [LARGE SCALE GENOMIC DNA]</scope>
    <source>
        <strain evidence="4 5">A362</strain>
    </source>
</reference>
<dbReference type="RefSeq" id="WP_077165250.1">
    <property type="nucleotide sequence ID" value="NZ_LFZR01000022.1"/>
</dbReference>
<dbReference type="GeneID" id="60737773"/>
<evidence type="ECO:0000313" key="4">
    <source>
        <dbReference type="EMBL" id="ONN52840.1"/>
    </source>
</evidence>
<dbReference type="GO" id="GO:0016491">
    <property type="term" value="F:oxidoreductase activity"/>
    <property type="evidence" value="ECO:0007669"/>
    <property type="project" value="InterPro"/>
</dbReference>
<organism evidence="4 5">
    <name type="scientific">Acinetobacter genomosp. 33YU</name>
    <dbReference type="NCBI Taxonomy" id="1675530"/>
    <lineage>
        <taxon>Bacteria</taxon>
        <taxon>Pseudomonadati</taxon>
        <taxon>Pseudomonadota</taxon>
        <taxon>Gammaproteobacteria</taxon>
        <taxon>Moraxellales</taxon>
        <taxon>Moraxellaceae</taxon>
        <taxon>Acinetobacter</taxon>
    </lineage>
</organism>
<evidence type="ECO:0000256" key="2">
    <source>
        <dbReference type="ARBA" id="ARBA00022643"/>
    </source>
</evidence>
<accession>A0A1V2US96</accession>
<comment type="caution">
    <text evidence="4">The sequence shown here is derived from an EMBL/GenBank/DDBJ whole genome shotgun (WGS) entry which is preliminary data.</text>
</comment>